<evidence type="ECO:0000256" key="2">
    <source>
        <dbReference type="SAM" id="SignalP"/>
    </source>
</evidence>
<reference evidence="3 4" key="1">
    <citation type="submission" date="2018-04" db="EMBL/GenBank/DDBJ databases">
        <title>The genome of golden apple snail Pomacea canaliculata provides insight into stress tolerance and invasive adaptation.</title>
        <authorList>
            <person name="Liu C."/>
            <person name="Liu B."/>
            <person name="Ren Y."/>
            <person name="Zhang Y."/>
            <person name="Wang H."/>
            <person name="Li S."/>
            <person name="Jiang F."/>
            <person name="Yin L."/>
            <person name="Zhang G."/>
            <person name="Qian W."/>
            <person name="Fan W."/>
        </authorList>
    </citation>
    <scope>NUCLEOTIDE SEQUENCE [LARGE SCALE GENOMIC DNA]</scope>
    <source>
        <strain evidence="3">SZHN2017</strain>
        <tissue evidence="3">Muscle</tissue>
    </source>
</reference>
<feature type="compositionally biased region" description="Polar residues" evidence="1">
    <location>
        <begin position="239"/>
        <end position="251"/>
    </location>
</feature>
<sequence>MIVSLLLYLFPLLHLGYALVANPSASRSSSSSSHPSLGVPKSSAHCSDCERLLSSRIKEKQEVERVKHRIMVAIRSTNSDFAMPSSRFGATVTAAAFAETSPPRGVFSDGDDSGGKESGEKAAAVERRRQAGGRPRKERKKYATVKRNREMTGLASHLYDQGDDDVDGGGDDDNDDGGSSREWSVKKNVGGPDIVTFSKVLISRRRRNVLQFKLSSVEPEVQNLEVVKARLWLLLHGKSPSSSSEEPNTASKFKDTEADRSTANSWKLGMVLVGSGQMNTTDTQPDTRVVPRADDDRPAASKQKKKTAVFKVLLLNDNGTETLLTYLRTNVTVTNWHKLNLPVGMIQQQLHAAQPFLTLVIRCSRCGRALQTSPPTAGTTKPVAGDRRRRKEGGAYKARSRRQRSRVHGDGKASGRQVTGQRKMASRMPKRLQHLPFLVINTRIRKS</sequence>
<protein>
    <submittedName>
        <fullName evidence="3">Uncharacterized protein</fullName>
    </submittedName>
</protein>
<keyword evidence="2" id="KW-0732">Signal</keyword>
<feature type="region of interest" description="Disordered" evidence="1">
    <location>
        <begin position="369"/>
        <end position="431"/>
    </location>
</feature>
<gene>
    <name evidence="3" type="ORF">C0Q70_10032</name>
</gene>
<evidence type="ECO:0000313" key="4">
    <source>
        <dbReference type="Proteomes" id="UP000245119"/>
    </source>
</evidence>
<accession>A0A2T7PBG0</accession>
<feature type="compositionally biased region" description="Polar residues" evidence="1">
    <location>
        <begin position="370"/>
        <end position="379"/>
    </location>
</feature>
<evidence type="ECO:0000313" key="3">
    <source>
        <dbReference type="EMBL" id="PVD30757.1"/>
    </source>
</evidence>
<dbReference type="OrthoDB" id="10669867at2759"/>
<feature type="compositionally biased region" description="Basic residues" evidence="1">
    <location>
        <begin position="130"/>
        <end position="146"/>
    </location>
</feature>
<feature type="chain" id="PRO_5015612845" evidence="2">
    <location>
        <begin position="19"/>
        <end position="447"/>
    </location>
</feature>
<name>A0A2T7PBG0_POMCA</name>
<feature type="compositionally biased region" description="Polar residues" evidence="1">
    <location>
        <begin position="276"/>
        <end position="286"/>
    </location>
</feature>
<dbReference type="Proteomes" id="UP000245119">
    <property type="component" value="Linkage Group LG5"/>
</dbReference>
<feature type="signal peptide" evidence="2">
    <location>
        <begin position="1"/>
        <end position="18"/>
    </location>
</feature>
<feature type="compositionally biased region" description="Basic and acidic residues" evidence="1">
    <location>
        <begin position="289"/>
        <end position="299"/>
    </location>
</feature>
<organism evidence="3 4">
    <name type="scientific">Pomacea canaliculata</name>
    <name type="common">Golden apple snail</name>
    <dbReference type="NCBI Taxonomy" id="400727"/>
    <lineage>
        <taxon>Eukaryota</taxon>
        <taxon>Metazoa</taxon>
        <taxon>Spiralia</taxon>
        <taxon>Lophotrochozoa</taxon>
        <taxon>Mollusca</taxon>
        <taxon>Gastropoda</taxon>
        <taxon>Caenogastropoda</taxon>
        <taxon>Architaenioglossa</taxon>
        <taxon>Ampullarioidea</taxon>
        <taxon>Ampullariidae</taxon>
        <taxon>Pomacea</taxon>
    </lineage>
</organism>
<feature type="region of interest" description="Disordered" evidence="1">
    <location>
        <begin position="101"/>
        <end position="188"/>
    </location>
</feature>
<keyword evidence="4" id="KW-1185">Reference proteome</keyword>
<feature type="region of interest" description="Disordered" evidence="1">
    <location>
        <begin position="238"/>
        <end position="261"/>
    </location>
</feature>
<feature type="compositionally biased region" description="Basic and acidic residues" evidence="1">
    <location>
        <begin position="113"/>
        <end position="129"/>
    </location>
</feature>
<comment type="caution">
    <text evidence="3">The sequence shown here is derived from an EMBL/GenBank/DDBJ whole genome shotgun (WGS) entry which is preliminary data.</text>
</comment>
<evidence type="ECO:0000256" key="1">
    <source>
        <dbReference type="SAM" id="MobiDB-lite"/>
    </source>
</evidence>
<proteinExistence type="predicted"/>
<feature type="compositionally biased region" description="Acidic residues" evidence="1">
    <location>
        <begin position="161"/>
        <end position="176"/>
    </location>
</feature>
<dbReference type="AlphaFoldDB" id="A0A2T7PBG0"/>
<dbReference type="EMBL" id="PZQS01000005">
    <property type="protein sequence ID" value="PVD30757.1"/>
    <property type="molecule type" value="Genomic_DNA"/>
</dbReference>
<feature type="region of interest" description="Disordered" evidence="1">
    <location>
        <begin position="276"/>
        <end position="302"/>
    </location>
</feature>